<evidence type="ECO:0000313" key="4">
    <source>
        <dbReference type="EMBL" id="MCM8558233.1"/>
    </source>
</evidence>
<comment type="caution">
    <text evidence="4">The sequence shown here is derived from an EMBL/GenBank/DDBJ whole genome shotgun (WGS) entry which is preliminary data.</text>
</comment>
<dbReference type="GO" id="GO:0008270">
    <property type="term" value="F:zinc ion binding"/>
    <property type="evidence" value="ECO:0007669"/>
    <property type="project" value="InterPro"/>
</dbReference>
<dbReference type="CDD" id="cd06237">
    <property type="entry name" value="M14_Nna1-like"/>
    <property type="match status" value="1"/>
</dbReference>
<name>A0A9X2J2G1_9SPHN</name>
<gene>
    <name evidence="4" type="ORF">NDO55_10435</name>
</gene>
<dbReference type="GO" id="GO:0004181">
    <property type="term" value="F:metallocarboxypeptidase activity"/>
    <property type="evidence" value="ECO:0007669"/>
    <property type="project" value="InterPro"/>
</dbReference>
<keyword evidence="5" id="KW-1185">Reference proteome</keyword>
<evidence type="ECO:0000256" key="1">
    <source>
        <dbReference type="ARBA" id="ARBA00001947"/>
    </source>
</evidence>
<sequence>MILAALALTLAGPACDEGAVQLRTDFVGAGRHGCERTEKGFRLTVEPEATPINPSPWYAFDIISEDGGPVEVELVYLDSRHRYVPKKFAPGSAWHDPIPDRVELLDGGKRAVLRLDPEAGWTRYAAQMVFTSTHRLAHYEQFARGHGFEMDMWGMSGEGRPVPKITSAPETPGHPTVLLLGGQHPPEWTGTAAMSQFLNRIAGGDDLASEFREQYGLLIFPTLNPDGIDNGNWRFTMKGGDLNRDWGPFEQVESNLVLEALEALQPDRCLALMIDFHSTRRDVLYTPAPKANADPDDFLPRWIAHIDGAMGDEEGFDVSANHNPGLPTARTWFSETYGRPGVTLEIGDETEPLRIERLATAAAEAMMQTLLERPVTCD</sequence>
<dbReference type="InterPro" id="IPR050821">
    <property type="entry name" value="Cytosolic_carboxypeptidase"/>
</dbReference>
<dbReference type="SUPFAM" id="SSF53187">
    <property type="entry name" value="Zn-dependent exopeptidases"/>
    <property type="match status" value="1"/>
</dbReference>
<dbReference type="PANTHER" id="PTHR12756:SF11">
    <property type="entry name" value="CYTOSOLIC CARBOXYPEPTIDASE 1"/>
    <property type="match status" value="1"/>
</dbReference>
<dbReference type="EMBL" id="JAMSHT010000001">
    <property type="protein sequence ID" value="MCM8558233.1"/>
    <property type="molecule type" value="Genomic_DNA"/>
</dbReference>
<dbReference type="PROSITE" id="PS52035">
    <property type="entry name" value="PEPTIDASE_M14"/>
    <property type="match status" value="1"/>
</dbReference>
<dbReference type="InterPro" id="IPR000834">
    <property type="entry name" value="Peptidase_M14"/>
</dbReference>
<dbReference type="Pfam" id="PF00246">
    <property type="entry name" value="Peptidase_M14"/>
    <property type="match status" value="1"/>
</dbReference>
<evidence type="ECO:0000259" key="3">
    <source>
        <dbReference type="PROSITE" id="PS52035"/>
    </source>
</evidence>
<dbReference type="PANTHER" id="PTHR12756">
    <property type="entry name" value="CYTOSOLIC CARBOXYPEPTIDASE"/>
    <property type="match status" value="1"/>
</dbReference>
<organism evidence="4 5">
    <name type="scientific">Sphingomicrobium sediminis</name>
    <dbReference type="NCBI Taxonomy" id="2950949"/>
    <lineage>
        <taxon>Bacteria</taxon>
        <taxon>Pseudomonadati</taxon>
        <taxon>Pseudomonadota</taxon>
        <taxon>Alphaproteobacteria</taxon>
        <taxon>Sphingomonadales</taxon>
        <taxon>Sphingomonadaceae</taxon>
        <taxon>Sphingomicrobium</taxon>
    </lineage>
</organism>
<accession>A0A9X2J2G1</accession>
<evidence type="ECO:0000256" key="2">
    <source>
        <dbReference type="PROSITE-ProRule" id="PRU01379"/>
    </source>
</evidence>
<dbReference type="GO" id="GO:0006508">
    <property type="term" value="P:proteolysis"/>
    <property type="evidence" value="ECO:0007669"/>
    <property type="project" value="InterPro"/>
</dbReference>
<proteinExistence type="inferred from homology"/>
<dbReference type="AlphaFoldDB" id="A0A9X2J2G1"/>
<feature type="active site" description="Proton donor/acceptor" evidence="2">
    <location>
        <position position="345"/>
    </location>
</feature>
<feature type="domain" description="Peptidase M14" evidence="3">
    <location>
        <begin position="123"/>
        <end position="370"/>
    </location>
</feature>
<reference evidence="4" key="1">
    <citation type="submission" date="2022-06" db="EMBL/GenBank/DDBJ databases">
        <title>Sphingomicrobium sedimins sp. nov., a marine bacterium isolated from tidal flat.</title>
        <authorList>
            <person name="Kim C.-H."/>
            <person name="Yoo Y."/>
            <person name="Kim J.-J."/>
        </authorList>
    </citation>
    <scope>NUCLEOTIDE SEQUENCE</scope>
    <source>
        <strain evidence="4">GRR-S6-50</strain>
    </source>
</reference>
<dbReference type="Proteomes" id="UP001155128">
    <property type="component" value="Unassembled WGS sequence"/>
</dbReference>
<protein>
    <submittedName>
        <fullName evidence="4">M14 family metallopeptidase</fullName>
    </submittedName>
</protein>
<evidence type="ECO:0000313" key="5">
    <source>
        <dbReference type="Proteomes" id="UP001155128"/>
    </source>
</evidence>
<dbReference type="RefSeq" id="WP_252114992.1">
    <property type="nucleotide sequence ID" value="NZ_JAMSHT010000001.1"/>
</dbReference>
<comment type="cofactor">
    <cofactor evidence="1">
        <name>Zn(2+)</name>
        <dbReference type="ChEBI" id="CHEBI:29105"/>
    </cofactor>
</comment>
<comment type="similarity">
    <text evidence="2">Belongs to the peptidase M14 family.</text>
</comment>
<dbReference type="Gene3D" id="3.40.630.10">
    <property type="entry name" value="Zn peptidases"/>
    <property type="match status" value="1"/>
</dbReference>